<dbReference type="SUPFAM" id="SSF53623">
    <property type="entry name" value="MurD-like peptide ligases, catalytic domain"/>
    <property type="match status" value="1"/>
</dbReference>
<organism evidence="3 4">
    <name type="scientific">Candidatus Thiodictyon syntrophicum</name>
    <dbReference type="NCBI Taxonomy" id="1166950"/>
    <lineage>
        <taxon>Bacteria</taxon>
        <taxon>Pseudomonadati</taxon>
        <taxon>Pseudomonadota</taxon>
        <taxon>Gammaproteobacteria</taxon>
        <taxon>Chromatiales</taxon>
        <taxon>Chromatiaceae</taxon>
        <taxon>Thiodictyon</taxon>
    </lineage>
</organism>
<evidence type="ECO:0000313" key="4">
    <source>
        <dbReference type="Proteomes" id="UP000232638"/>
    </source>
</evidence>
<evidence type="ECO:0000313" key="3">
    <source>
        <dbReference type="EMBL" id="AUB84223.1"/>
    </source>
</evidence>
<dbReference type="PANTHER" id="PTHR23135">
    <property type="entry name" value="MUR LIGASE FAMILY MEMBER"/>
    <property type="match status" value="1"/>
</dbReference>
<dbReference type="SUPFAM" id="SSF53244">
    <property type="entry name" value="MurD-like peptide ligases, peptide-binding domain"/>
    <property type="match status" value="1"/>
</dbReference>
<dbReference type="PANTHER" id="PTHR23135:SF18">
    <property type="entry name" value="CYANOPHYCIN SYNTHETASE"/>
    <property type="match status" value="1"/>
</dbReference>
<accession>A0A2K8UF71</accession>
<dbReference type="InterPro" id="IPR004101">
    <property type="entry name" value="Mur_ligase_C"/>
</dbReference>
<reference evidence="3 4" key="1">
    <citation type="submission" date="2017-03" db="EMBL/GenBank/DDBJ databases">
        <title>Complete genome sequence of Candidatus 'Thiodictyon syntrophicum' sp. nov. strain Cad16T, a photolithoautotroph purple sulfur bacterium isolated from an alpine meromictic lake.</title>
        <authorList>
            <person name="Luedin S.M."/>
            <person name="Pothier J.F."/>
            <person name="Danza F."/>
            <person name="Storelli N."/>
            <person name="Wittwer M."/>
            <person name="Tonolla M."/>
        </authorList>
    </citation>
    <scope>NUCLEOTIDE SEQUENCE [LARGE SCALE GENOMIC DNA]</scope>
    <source>
        <strain evidence="3 4">Cad16T</strain>
    </source>
</reference>
<keyword evidence="4" id="KW-1185">Reference proteome</keyword>
<dbReference type="AlphaFoldDB" id="A0A2K8UF71"/>
<dbReference type="Proteomes" id="UP000232638">
    <property type="component" value="Chromosome"/>
</dbReference>
<proteinExistence type="predicted"/>
<dbReference type="Pfam" id="PF08245">
    <property type="entry name" value="Mur_ligase_M"/>
    <property type="match status" value="1"/>
</dbReference>
<gene>
    <name evidence="3" type="ORF">THSYN_26995</name>
</gene>
<dbReference type="OrthoDB" id="9803907at2"/>
<name>A0A2K8UF71_9GAMM</name>
<dbReference type="GO" id="GO:0005524">
    <property type="term" value="F:ATP binding"/>
    <property type="evidence" value="ECO:0007669"/>
    <property type="project" value="InterPro"/>
</dbReference>
<dbReference type="GO" id="GO:0016881">
    <property type="term" value="F:acid-amino acid ligase activity"/>
    <property type="evidence" value="ECO:0007669"/>
    <property type="project" value="InterPro"/>
</dbReference>
<dbReference type="KEGG" id="tsy:THSYN_26995"/>
<dbReference type="Gene3D" id="3.90.190.20">
    <property type="entry name" value="Mur ligase, C-terminal domain"/>
    <property type="match status" value="1"/>
</dbReference>
<feature type="domain" description="Mur ligase central" evidence="2">
    <location>
        <begin position="349"/>
        <end position="560"/>
    </location>
</feature>
<dbReference type="InterPro" id="IPR036615">
    <property type="entry name" value="Mur_ligase_C_dom_sf"/>
</dbReference>
<dbReference type="EMBL" id="CP020370">
    <property type="protein sequence ID" value="AUB84223.1"/>
    <property type="molecule type" value="Genomic_DNA"/>
</dbReference>
<dbReference type="Gene3D" id="3.40.1190.10">
    <property type="entry name" value="Mur-like, catalytic domain"/>
    <property type="match status" value="1"/>
</dbReference>
<evidence type="ECO:0000259" key="2">
    <source>
        <dbReference type="Pfam" id="PF08245"/>
    </source>
</evidence>
<dbReference type="InterPro" id="IPR036565">
    <property type="entry name" value="Mur-like_cat_sf"/>
</dbReference>
<feature type="domain" description="Mur ligase C-terminal" evidence="1">
    <location>
        <begin position="587"/>
        <end position="713"/>
    </location>
</feature>
<dbReference type="InterPro" id="IPR013221">
    <property type="entry name" value="Mur_ligase_cen"/>
</dbReference>
<sequence length="754" mass="79938">MLGPNLWADFPVVEVWFDLSDHPPGEWLVSAGRLRAQLTARLPGLTLPRRPPADPDHPLHERRHQRWLAQVFLATILELCAQSGVRPGFSRVRRTSQPGLYRLAFTFVEGAPPQACAAAALDLVRAGLAASDGELPNPVPGLRALALEAGPTPTCAALLRAAQARGIPTRRLPGSVLQLGHGARQRRLPCTALAPDTPLAEHAAAQRGLLSALLECAGLACAEAPVTGAHYRVLVAGRRVLAALHWQPGRGGNGAGPTVTDVSGLIHGEVRARVLDAARVLGLETAEVRLAAADIARPLESQGGLISEVIAAPPLDLYVECVRSRPIAAAFLETLYRPGETGRIPIVAVSGTNGKTTVTRLIAHGLSVSGRFVGMTCTDGIYLADRRIDTDDCAGPQSARLVLLNPQVEAAVLETARGGILREGLGFDACDVAVVTNIGEGDHLGLGWVDTVAELAEVKQAVVRGVSPGGTAVLNAVDPLVARMAAHCKGSVLFFARDGEHPVILRQRREGARAAFVQGQDLILAAGEAQWVLLSLGRIPLTNGGRIGFQVENCLAAAATLWALGLPLETIGAALETFGADLDRSPGRFNVLCINGATVVFDYGHNPSALLAMIAALDSFPHRRRLAVYSAAGDRRDADLIRQGEILGQAFDRVILYEDHCTRGRLPGEIMSLFARGLAAGERVQEVQTIHGWRSAVEAALWLAQPGDLILVQADLIDETVDYVRARLAADQAFRELPLHDLPLGAAAAPVMQA</sequence>
<evidence type="ECO:0000259" key="1">
    <source>
        <dbReference type="Pfam" id="PF02875"/>
    </source>
</evidence>
<dbReference type="Pfam" id="PF02875">
    <property type="entry name" value="Mur_ligase_C"/>
    <property type="match status" value="1"/>
</dbReference>
<protein>
    <submittedName>
        <fullName evidence="3">UDP-N-acetylmuramyl tripeptide synthase</fullName>
    </submittedName>
</protein>